<name>A0A915KUK4_ROMCU</name>
<dbReference type="WBParaSite" id="nRc.2.0.1.t42465-RA">
    <property type="protein sequence ID" value="nRc.2.0.1.t42465-RA"/>
    <property type="gene ID" value="nRc.2.0.1.g42465"/>
</dbReference>
<organism evidence="1 2">
    <name type="scientific">Romanomermis culicivorax</name>
    <name type="common">Nematode worm</name>
    <dbReference type="NCBI Taxonomy" id="13658"/>
    <lineage>
        <taxon>Eukaryota</taxon>
        <taxon>Metazoa</taxon>
        <taxon>Ecdysozoa</taxon>
        <taxon>Nematoda</taxon>
        <taxon>Enoplea</taxon>
        <taxon>Dorylaimia</taxon>
        <taxon>Mermithida</taxon>
        <taxon>Mermithoidea</taxon>
        <taxon>Mermithidae</taxon>
        <taxon>Romanomermis</taxon>
    </lineage>
</organism>
<dbReference type="Proteomes" id="UP000887565">
    <property type="component" value="Unplaced"/>
</dbReference>
<reference evidence="2" key="1">
    <citation type="submission" date="2022-11" db="UniProtKB">
        <authorList>
            <consortium name="WormBaseParasite"/>
        </authorList>
    </citation>
    <scope>IDENTIFICATION</scope>
</reference>
<sequence length="131" mass="14463">MYDNQHPPNRKGGPYRPCVKATVTVFAHRVVASLPPTAQPCIACCDCSSAHDKYPDEEHKVGHMRRIIYGNGAKYRLSDTMTTFSKRFLPKPSTGTLLLIITSSNVSPIFPFVVNFTPSGKTNVTFTLESS</sequence>
<protein>
    <submittedName>
        <fullName evidence="2">Uncharacterized protein</fullName>
    </submittedName>
</protein>
<dbReference type="AlphaFoldDB" id="A0A915KUK4"/>
<keyword evidence="1" id="KW-1185">Reference proteome</keyword>
<evidence type="ECO:0000313" key="2">
    <source>
        <dbReference type="WBParaSite" id="nRc.2.0.1.t42465-RA"/>
    </source>
</evidence>
<proteinExistence type="predicted"/>
<evidence type="ECO:0000313" key="1">
    <source>
        <dbReference type="Proteomes" id="UP000887565"/>
    </source>
</evidence>
<accession>A0A915KUK4</accession>